<dbReference type="AlphaFoldDB" id="E0IE36"/>
<dbReference type="NCBIfam" id="TIGR02206">
    <property type="entry name" value="intg_mem_TP0381"/>
    <property type="match status" value="1"/>
</dbReference>
<keyword evidence="1" id="KW-0472">Membrane</keyword>
<reference evidence="2 3" key="1">
    <citation type="submission" date="2010-07" db="EMBL/GenBank/DDBJ databases">
        <title>The draft genome of Paenibacillus curdlanolyticus YK9.</title>
        <authorList>
            <consortium name="US DOE Joint Genome Institute (JGI-PGF)"/>
            <person name="Lucas S."/>
            <person name="Copeland A."/>
            <person name="Lapidus A."/>
            <person name="Cheng J.-F."/>
            <person name="Bruce D."/>
            <person name="Goodwin L."/>
            <person name="Pitluck S."/>
            <person name="Land M.L."/>
            <person name="Hauser L."/>
            <person name="Chang Y.-J."/>
            <person name="Jeffries C."/>
            <person name="Anderson I.J."/>
            <person name="Johnson E."/>
            <person name="Loganathan U."/>
            <person name="Mulhopadhyay B."/>
            <person name="Kyrpides N."/>
            <person name="Woyke T.J."/>
        </authorList>
    </citation>
    <scope>NUCLEOTIDE SEQUENCE [LARGE SCALE GENOMIC DNA]</scope>
    <source>
        <strain evidence="2 3">YK9</strain>
    </source>
</reference>
<proteinExistence type="predicted"/>
<dbReference type="eggNOG" id="COG5522">
    <property type="taxonomic scope" value="Bacteria"/>
</dbReference>
<evidence type="ECO:0000256" key="1">
    <source>
        <dbReference type="SAM" id="Phobius"/>
    </source>
</evidence>
<dbReference type="EMBL" id="AEDD01000011">
    <property type="protein sequence ID" value="EFM09390.1"/>
    <property type="molecule type" value="Genomic_DNA"/>
</dbReference>
<evidence type="ECO:0000313" key="3">
    <source>
        <dbReference type="Proteomes" id="UP000005387"/>
    </source>
</evidence>
<keyword evidence="1" id="KW-1133">Transmembrane helix</keyword>
<dbReference type="Pfam" id="PF14808">
    <property type="entry name" value="TMEM164"/>
    <property type="match status" value="1"/>
</dbReference>
<feature type="transmembrane region" description="Helical" evidence="1">
    <location>
        <begin position="155"/>
        <end position="180"/>
    </location>
</feature>
<feature type="transmembrane region" description="Helical" evidence="1">
    <location>
        <begin position="6"/>
        <end position="26"/>
    </location>
</feature>
<dbReference type="OrthoDB" id="9813172at2"/>
<feature type="transmembrane region" description="Helical" evidence="1">
    <location>
        <begin position="123"/>
        <end position="143"/>
    </location>
</feature>
<protein>
    <recommendedName>
        <fullName evidence="4">TIGR02206 family membrane protein</fullName>
    </recommendedName>
</protein>
<name>E0IE36_9BACL</name>
<feature type="transmembrane region" description="Helical" evidence="1">
    <location>
        <begin position="65"/>
        <end position="86"/>
    </location>
</feature>
<gene>
    <name evidence="2" type="ORF">PaecuDRAFT_3927</name>
</gene>
<accession>E0IE36</accession>
<evidence type="ECO:0008006" key="4">
    <source>
        <dbReference type="Google" id="ProtNLM"/>
    </source>
</evidence>
<keyword evidence="3" id="KW-1185">Reference proteome</keyword>
<feature type="transmembrane region" description="Helical" evidence="1">
    <location>
        <begin position="38"/>
        <end position="59"/>
    </location>
</feature>
<dbReference type="InterPro" id="IPR011737">
    <property type="entry name" value="CHP02206_TP0381"/>
</dbReference>
<evidence type="ECO:0000313" key="2">
    <source>
        <dbReference type="EMBL" id="EFM09390.1"/>
    </source>
</evidence>
<dbReference type="RefSeq" id="WP_006039913.1">
    <property type="nucleotide sequence ID" value="NZ_AEDD01000011.1"/>
</dbReference>
<dbReference type="Proteomes" id="UP000005387">
    <property type="component" value="Unassembled WGS sequence"/>
</dbReference>
<feature type="transmembrane region" description="Helical" evidence="1">
    <location>
        <begin position="93"/>
        <end position="111"/>
    </location>
</feature>
<sequence>MFQPYSAAHWYALIGCMCMCLGLIVFRRKLRDHRKASRAVALGIALLLALLETALYATYTIHRQWSAAALPFQLCTITLWLSAIMLLTRSRRLYEILFYLGTLGALQAMLTPDLTETFPQFRYFHFFLGHIGIIAASVYMTAVERFRPRLRSLPMAVLALHLFAIPGAIMNAVAGTNYMFLAWKPVGGSMLDWLGPWPWYLVELEPIVWLLCGLLYGSLWLLDQLPRWLPFHKHKPAQHDEQSN</sequence>
<feature type="transmembrane region" description="Helical" evidence="1">
    <location>
        <begin position="200"/>
        <end position="222"/>
    </location>
</feature>
<keyword evidence="1" id="KW-0812">Transmembrane</keyword>
<organism evidence="2 3">
    <name type="scientific">Paenibacillus curdlanolyticus YK9</name>
    <dbReference type="NCBI Taxonomy" id="717606"/>
    <lineage>
        <taxon>Bacteria</taxon>
        <taxon>Bacillati</taxon>
        <taxon>Bacillota</taxon>
        <taxon>Bacilli</taxon>
        <taxon>Bacillales</taxon>
        <taxon>Paenibacillaceae</taxon>
        <taxon>Paenibacillus</taxon>
    </lineage>
</organism>